<dbReference type="PROSITE" id="PS51257">
    <property type="entry name" value="PROKAR_LIPOPROTEIN"/>
    <property type="match status" value="1"/>
</dbReference>
<keyword evidence="1" id="KW-0812">Transmembrane</keyword>
<keyword evidence="1" id="KW-0472">Membrane</keyword>
<dbReference type="Proteomes" id="UP000198994">
    <property type="component" value="Unassembled WGS sequence"/>
</dbReference>
<name>A0A1G7F329_9RHOB</name>
<proteinExistence type="predicted"/>
<sequence>MSRSRLVTLHGVSGAAALGLVACFWSLALWCELGASAATVVVLRQGILYALPLLVLALATAGASGARLAGRVPGPAARAKLRRMRLAAVNGLLVMIPAAVFLGLRARAGDLSGPYATVQAVELCAGAVNIVLLGRNLAAGLAMRARAPRRA</sequence>
<dbReference type="STRING" id="282683.SAMN04488105_106215"/>
<evidence type="ECO:0000313" key="3">
    <source>
        <dbReference type="Proteomes" id="UP000198994"/>
    </source>
</evidence>
<dbReference type="OrthoDB" id="5195601at2"/>
<gene>
    <name evidence="2" type="ORF">SAMN04488105_106215</name>
</gene>
<organism evidence="2 3">
    <name type="scientific">Salipiger thiooxidans</name>
    <dbReference type="NCBI Taxonomy" id="282683"/>
    <lineage>
        <taxon>Bacteria</taxon>
        <taxon>Pseudomonadati</taxon>
        <taxon>Pseudomonadota</taxon>
        <taxon>Alphaproteobacteria</taxon>
        <taxon>Rhodobacterales</taxon>
        <taxon>Roseobacteraceae</taxon>
        <taxon>Salipiger</taxon>
    </lineage>
</organism>
<evidence type="ECO:0000256" key="1">
    <source>
        <dbReference type="SAM" id="Phobius"/>
    </source>
</evidence>
<evidence type="ECO:0000313" key="2">
    <source>
        <dbReference type="EMBL" id="SDE69935.1"/>
    </source>
</evidence>
<protein>
    <recommendedName>
        <fullName evidence="4">Lipoprotein</fullName>
    </recommendedName>
</protein>
<keyword evidence="3" id="KW-1185">Reference proteome</keyword>
<feature type="transmembrane region" description="Helical" evidence="1">
    <location>
        <begin position="116"/>
        <end position="134"/>
    </location>
</feature>
<reference evidence="3" key="1">
    <citation type="submission" date="2016-10" db="EMBL/GenBank/DDBJ databases">
        <authorList>
            <person name="Varghese N."/>
            <person name="Submissions S."/>
        </authorList>
    </citation>
    <scope>NUCLEOTIDE SEQUENCE [LARGE SCALE GENOMIC DNA]</scope>
    <source>
        <strain evidence="3">DSM 10146</strain>
    </source>
</reference>
<keyword evidence="1" id="KW-1133">Transmembrane helix</keyword>
<feature type="transmembrane region" description="Helical" evidence="1">
    <location>
        <begin position="86"/>
        <end position="104"/>
    </location>
</feature>
<dbReference type="AlphaFoldDB" id="A0A1G7F329"/>
<accession>A0A1G7F329</accession>
<evidence type="ECO:0008006" key="4">
    <source>
        <dbReference type="Google" id="ProtNLM"/>
    </source>
</evidence>
<dbReference type="RefSeq" id="WP_089958912.1">
    <property type="nucleotide sequence ID" value="NZ_FNAV01000006.1"/>
</dbReference>
<feature type="transmembrane region" description="Helical" evidence="1">
    <location>
        <begin position="47"/>
        <end position="66"/>
    </location>
</feature>
<dbReference type="EMBL" id="FNAV01000006">
    <property type="protein sequence ID" value="SDE69935.1"/>
    <property type="molecule type" value="Genomic_DNA"/>
</dbReference>